<protein>
    <submittedName>
        <fullName evidence="1">DUF2625 family protein</fullName>
    </submittedName>
</protein>
<gene>
    <name evidence="1" type="ORF">KDL01_01260</name>
</gene>
<dbReference type="Pfam" id="PF10946">
    <property type="entry name" value="DUF2625"/>
    <property type="match status" value="1"/>
</dbReference>
<comment type="caution">
    <text evidence="1">The sequence shown here is derived from an EMBL/GenBank/DDBJ whole genome shotgun (WGS) entry which is preliminary data.</text>
</comment>
<dbReference type="NCBIfam" id="NF008496">
    <property type="entry name" value="PRK11408.1-3"/>
    <property type="match status" value="1"/>
</dbReference>
<dbReference type="RefSeq" id="WP_212526400.1">
    <property type="nucleotide sequence ID" value="NZ_JAGSOG010000003.1"/>
</dbReference>
<accession>A0A941INC5</accession>
<dbReference type="AlphaFoldDB" id="A0A941INC5"/>
<proteinExistence type="predicted"/>
<organism evidence="1 2">
    <name type="scientific">Actinospica durhamensis</name>
    <dbReference type="NCBI Taxonomy" id="1508375"/>
    <lineage>
        <taxon>Bacteria</taxon>
        <taxon>Bacillati</taxon>
        <taxon>Actinomycetota</taxon>
        <taxon>Actinomycetes</taxon>
        <taxon>Catenulisporales</taxon>
        <taxon>Actinospicaceae</taxon>
        <taxon>Actinospica</taxon>
    </lineage>
</organism>
<evidence type="ECO:0000313" key="1">
    <source>
        <dbReference type="EMBL" id="MBR7831867.1"/>
    </source>
</evidence>
<keyword evidence="2" id="KW-1185">Reference proteome</keyword>
<dbReference type="EMBL" id="JAGSOG010000003">
    <property type="protein sequence ID" value="MBR7831867.1"/>
    <property type="molecule type" value="Genomic_DNA"/>
</dbReference>
<name>A0A941INC5_9ACTN</name>
<dbReference type="Proteomes" id="UP000675781">
    <property type="component" value="Unassembled WGS sequence"/>
</dbReference>
<evidence type="ECO:0000313" key="2">
    <source>
        <dbReference type="Proteomes" id="UP000675781"/>
    </source>
</evidence>
<sequence length="241" mass="26072">MRELEELTTVDDPAWPALEALFAESAVPPVVLPADDGEARRGLLQLQISARSALGGLVLNCGGLLVDEGWVRVYGAGSSSERRMPSLAEVNAFPADFDPEWHPAPSLVVGHDVLGGVFALNGHDPAAEGRPGVPGQMTYFAPDSLEWEELRMGHSTWLSWLLSGRLEQFYEGMRWPGWQQETGALAWTEGINFFPPLWSEEAHADLPATSRKAVPMGQVLGVAVDFARQMGPADPGFLGTV</sequence>
<dbReference type="InterPro" id="IPR021239">
    <property type="entry name" value="DUF2625"/>
</dbReference>
<reference evidence="1" key="1">
    <citation type="submission" date="2021-04" db="EMBL/GenBank/DDBJ databases">
        <title>Genome based classification of Actinospica acidithermotolerans sp. nov., an actinobacterium isolated from an Indonesian hot spring.</title>
        <authorList>
            <person name="Kusuma A.B."/>
            <person name="Putra K.E."/>
            <person name="Nafisah S."/>
            <person name="Loh J."/>
            <person name="Nouioui I."/>
            <person name="Goodfellow M."/>
        </authorList>
    </citation>
    <scope>NUCLEOTIDE SEQUENCE</scope>
    <source>
        <strain evidence="1">CSCA 57</strain>
    </source>
</reference>